<organism evidence="1 2">
    <name type="scientific">Zalaria obscura</name>
    <dbReference type="NCBI Taxonomy" id="2024903"/>
    <lineage>
        <taxon>Eukaryota</taxon>
        <taxon>Fungi</taxon>
        <taxon>Dikarya</taxon>
        <taxon>Ascomycota</taxon>
        <taxon>Pezizomycotina</taxon>
        <taxon>Dothideomycetes</taxon>
        <taxon>Dothideomycetidae</taxon>
        <taxon>Dothideales</taxon>
        <taxon>Zalariaceae</taxon>
        <taxon>Zalaria</taxon>
    </lineage>
</organism>
<gene>
    <name evidence="1" type="ORF">M8818_006125</name>
</gene>
<evidence type="ECO:0000313" key="2">
    <source>
        <dbReference type="Proteomes" id="UP001320706"/>
    </source>
</evidence>
<reference evidence="1" key="1">
    <citation type="submission" date="2024-02" db="EMBL/GenBank/DDBJ databases">
        <title>Metagenome Assembled Genome of Zalaria obscura JY119.</title>
        <authorList>
            <person name="Vighnesh L."/>
            <person name="Jagadeeshwari U."/>
            <person name="Venkata Ramana C."/>
            <person name="Sasikala C."/>
        </authorList>
    </citation>
    <scope>NUCLEOTIDE SEQUENCE</scope>
    <source>
        <strain evidence="1">JY119</strain>
    </source>
</reference>
<accession>A0ACC3SA59</accession>
<keyword evidence="2" id="KW-1185">Reference proteome</keyword>
<comment type="caution">
    <text evidence="1">The sequence shown here is derived from an EMBL/GenBank/DDBJ whole genome shotgun (WGS) entry which is preliminary data.</text>
</comment>
<sequence>MEVTEAFTKVESDTSTNSRNEFRWLKEHAIAATKQTASPARQGWRQRLRALCVVRGRGRPLQYLLGTEYFGNLEIVCKPGVLIPRQETAASVTYLVNRLVQRRSQLPSRLRVLDLCTGTGCIPLLFHDELYSAIAKHPRLELLGIDLSKDAVRLARLNWQEQLKDQTNVRGEKSPRVQSLERTNFMRANVLARVASDENPTTPSVEGLLSDASASGEVRSEWDILTCNPPYISPRAFNHTTARSVRNFEPKLALVPAERPGLSDDEAGDMFYPRLLEIADFVRAKIVLFEVADLEQAQRVAEMVVSRNAFERVEIWRDDPSQVNDHHDHTGDLKCVRLRGEGNGRTVVAWRAEGLDWLGE</sequence>
<proteinExistence type="predicted"/>
<dbReference type="EMBL" id="JAMKPW020000038">
    <property type="protein sequence ID" value="KAK8200809.1"/>
    <property type="molecule type" value="Genomic_DNA"/>
</dbReference>
<dbReference type="Proteomes" id="UP001320706">
    <property type="component" value="Unassembled WGS sequence"/>
</dbReference>
<evidence type="ECO:0000313" key="1">
    <source>
        <dbReference type="EMBL" id="KAK8200809.1"/>
    </source>
</evidence>
<protein>
    <submittedName>
        <fullName evidence="1">Uncharacterized protein</fullName>
    </submittedName>
</protein>
<name>A0ACC3SA59_9PEZI</name>